<reference evidence="9" key="1">
    <citation type="submission" date="2022-06" db="EMBL/GenBank/DDBJ databases">
        <title>Alkalimarinus sp. nov., isolated from gut of a Alitta virens.</title>
        <authorList>
            <person name="Yang A.I."/>
            <person name="Shin N.-R."/>
        </authorList>
    </citation>
    <scope>NUCLEOTIDE SEQUENCE</scope>
    <source>
        <strain evidence="9">A2M4</strain>
    </source>
</reference>
<evidence type="ECO:0000256" key="8">
    <source>
        <dbReference type="SAM" id="SignalP"/>
    </source>
</evidence>
<comment type="pathway">
    <text evidence="2">Glycan biosynthesis; alginate biosynthesis.</text>
</comment>
<dbReference type="Proteomes" id="UP001163739">
    <property type="component" value="Chromosome"/>
</dbReference>
<comment type="similarity">
    <text evidence="3">Belongs to the AlgF family.</text>
</comment>
<evidence type="ECO:0000256" key="2">
    <source>
        <dbReference type="ARBA" id="ARBA00005182"/>
    </source>
</evidence>
<comment type="subcellular location">
    <subcellularLocation>
        <location evidence="1">Periplasm</location>
    </subcellularLocation>
</comment>
<keyword evidence="7" id="KW-0016">Alginate biosynthesis</keyword>
<evidence type="ECO:0000313" key="10">
    <source>
        <dbReference type="Proteomes" id="UP001163739"/>
    </source>
</evidence>
<organism evidence="9 10">
    <name type="scientific">Alkalimarinus alittae</name>
    <dbReference type="NCBI Taxonomy" id="2961619"/>
    <lineage>
        <taxon>Bacteria</taxon>
        <taxon>Pseudomonadati</taxon>
        <taxon>Pseudomonadota</taxon>
        <taxon>Gammaproteobacteria</taxon>
        <taxon>Alteromonadales</taxon>
        <taxon>Alteromonadaceae</taxon>
        <taxon>Alkalimarinus</taxon>
    </lineage>
</organism>
<keyword evidence="10" id="KW-1185">Reference proteome</keyword>
<evidence type="ECO:0000256" key="4">
    <source>
        <dbReference type="ARBA" id="ARBA00013964"/>
    </source>
</evidence>
<evidence type="ECO:0000313" key="9">
    <source>
        <dbReference type="EMBL" id="UZE96306.1"/>
    </source>
</evidence>
<evidence type="ECO:0000256" key="1">
    <source>
        <dbReference type="ARBA" id="ARBA00004418"/>
    </source>
</evidence>
<gene>
    <name evidence="9" type="ORF">NKI27_00755</name>
</gene>
<dbReference type="InterPro" id="IPR035422">
    <property type="entry name" value="AlgF"/>
</dbReference>
<sequence length="227" mass="24569">MNRLSLYLSRTGRNHKGSTTRFLLLSLSTMAALLLTTLNVNADDEALYGPKAPPGSAFIRIFNSSQAAMLTASIGSKTLTAEGVYSASEYQFLPAGEYTLNLKQSQQPLVLEAGHYYTAYLNKSGAISTIEGQAFSQRKKALIAFYNLTDAPLTLKTDNGKGTVIKGVDSNNSGFREVNAVKISLAVFNEQKKIASASPIALKRGEIFNLFAISQPNAHPSLVWVQE</sequence>
<dbReference type="Pfam" id="PF11182">
    <property type="entry name" value="AlgF"/>
    <property type="match status" value="1"/>
</dbReference>
<keyword evidence="6" id="KW-0574">Periplasm</keyword>
<name>A0ABY6N2I7_9ALTE</name>
<evidence type="ECO:0000256" key="6">
    <source>
        <dbReference type="ARBA" id="ARBA00022764"/>
    </source>
</evidence>
<keyword evidence="5 8" id="KW-0732">Signal</keyword>
<evidence type="ECO:0000256" key="5">
    <source>
        <dbReference type="ARBA" id="ARBA00022729"/>
    </source>
</evidence>
<proteinExistence type="inferred from homology"/>
<feature type="chain" id="PRO_5047155098" description="Alginate biosynthesis protein AlgF" evidence="8">
    <location>
        <begin position="43"/>
        <end position="227"/>
    </location>
</feature>
<evidence type="ECO:0000256" key="7">
    <source>
        <dbReference type="ARBA" id="ARBA00022841"/>
    </source>
</evidence>
<accession>A0ABY6N2I7</accession>
<feature type="signal peptide" evidence="8">
    <location>
        <begin position="1"/>
        <end position="42"/>
    </location>
</feature>
<dbReference type="RefSeq" id="WP_265047791.1">
    <property type="nucleotide sequence ID" value="NZ_CP100390.1"/>
</dbReference>
<dbReference type="EMBL" id="CP100390">
    <property type="protein sequence ID" value="UZE96306.1"/>
    <property type="molecule type" value="Genomic_DNA"/>
</dbReference>
<evidence type="ECO:0000256" key="3">
    <source>
        <dbReference type="ARBA" id="ARBA00010033"/>
    </source>
</evidence>
<protein>
    <recommendedName>
        <fullName evidence="4">Alginate biosynthesis protein AlgF</fullName>
    </recommendedName>
</protein>